<feature type="compositionally biased region" description="Polar residues" evidence="1">
    <location>
        <begin position="1"/>
        <end position="20"/>
    </location>
</feature>
<reference evidence="2" key="1">
    <citation type="submission" date="2020-07" db="EMBL/GenBank/DDBJ databases">
        <authorList>
            <person name="Lin J."/>
        </authorList>
    </citation>
    <scope>NUCLEOTIDE SEQUENCE</scope>
</reference>
<sequence length="180" mass="19485">MQVQKLTRVQAKTLSGTLSESGPPDRREITCPHVVDTVAFSPRGTGLSPAGTGLSLRTRKTSVREPVSPARDRSLTAKMRSGTGLACQGPVASGCLNTAHWGPVSPFRDRSPRVKTLRACPEFRFSNFLGRKTFYNPQPSVEELEIHPNTRTSQFAKVQCVTLAESTLRAVPATPDLTGP</sequence>
<dbReference type="EMBL" id="LR862141">
    <property type="protein sequence ID" value="CAD1821671.1"/>
    <property type="molecule type" value="Genomic_DNA"/>
</dbReference>
<evidence type="ECO:0000256" key="1">
    <source>
        <dbReference type="SAM" id="MobiDB-lite"/>
    </source>
</evidence>
<gene>
    <name evidence="2" type="ORF">CB5_LOCUS4882</name>
</gene>
<proteinExistence type="predicted"/>
<organism evidence="2">
    <name type="scientific">Ananas comosus var. bracteatus</name>
    <name type="common">red pineapple</name>
    <dbReference type="NCBI Taxonomy" id="296719"/>
    <lineage>
        <taxon>Eukaryota</taxon>
        <taxon>Viridiplantae</taxon>
        <taxon>Streptophyta</taxon>
        <taxon>Embryophyta</taxon>
        <taxon>Tracheophyta</taxon>
        <taxon>Spermatophyta</taxon>
        <taxon>Magnoliopsida</taxon>
        <taxon>Liliopsida</taxon>
        <taxon>Poales</taxon>
        <taxon>Bromeliaceae</taxon>
        <taxon>Bromelioideae</taxon>
        <taxon>Ananas</taxon>
    </lineage>
</organism>
<evidence type="ECO:0000313" key="2">
    <source>
        <dbReference type="EMBL" id="CAD1821671.1"/>
    </source>
</evidence>
<accession>A0A6V7NSU5</accession>
<protein>
    <submittedName>
        <fullName evidence="2">Uncharacterized protein</fullName>
    </submittedName>
</protein>
<dbReference type="AlphaFoldDB" id="A0A6V7NSU5"/>
<feature type="region of interest" description="Disordered" evidence="1">
    <location>
        <begin position="1"/>
        <end position="27"/>
    </location>
</feature>
<name>A0A6V7NSU5_ANACO</name>